<evidence type="ECO:0000313" key="2">
    <source>
        <dbReference type="EMBL" id="MBB6110505.1"/>
    </source>
</evidence>
<evidence type="ECO:0000313" key="3">
    <source>
        <dbReference type="EMBL" id="MBB6131801.1"/>
    </source>
</evidence>
<feature type="signal peptide" evidence="1">
    <location>
        <begin position="1"/>
        <end position="21"/>
    </location>
</feature>
<reference evidence="4 5" key="1">
    <citation type="submission" date="2020-08" db="EMBL/GenBank/DDBJ databases">
        <title>Genomic Encyclopedia of Type Strains, Phase IV (KMG-V): Genome sequencing to study the core and pangenomes of soil and plant-associated prokaryotes.</title>
        <authorList>
            <person name="Whitman W."/>
        </authorList>
    </citation>
    <scope>NUCLEOTIDE SEQUENCE [LARGE SCALE GENOMIC DNA]</scope>
    <source>
        <strain evidence="2 4">ANJLi2</strain>
        <strain evidence="3 5">MP601</strain>
    </source>
</reference>
<accession>A0A1N7AKD9</accession>
<keyword evidence="4" id="KW-1185">Reference proteome</keyword>
<comment type="caution">
    <text evidence="3">The sequence shown here is derived from an EMBL/GenBank/DDBJ whole genome shotgun (WGS) entry which is preliminary data.</text>
</comment>
<evidence type="ECO:0000256" key="1">
    <source>
        <dbReference type="SAM" id="SignalP"/>
    </source>
</evidence>
<dbReference type="EMBL" id="JACHCA010000032">
    <property type="protein sequence ID" value="MBB6131801.1"/>
    <property type="molecule type" value="Genomic_DNA"/>
</dbReference>
<feature type="chain" id="PRO_5044563120" evidence="1">
    <location>
        <begin position="22"/>
        <end position="290"/>
    </location>
</feature>
<dbReference type="EMBL" id="JACHCB010000008">
    <property type="protein sequence ID" value="MBB6110505.1"/>
    <property type="molecule type" value="Genomic_DNA"/>
</dbReference>
<evidence type="ECO:0000313" key="5">
    <source>
        <dbReference type="Proteomes" id="UP000548326"/>
    </source>
</evidence>
<evidence type="ECO:0000313" key="4">
    <source>
        <dbReference type="Proteomes" id="UP000541583"/>
    </source>
</evidence>
<dbReference type="Proteomes" id="UP000541583">
    <property type="component" value="Unassembled WGS sequence"/>
</dbReference>
<organism evidence="3 5">
    <name type="scientific">Mucilaginibacter lappiensis</name>
    <dbReference type="NCBI Taxonomy" id="354630"/>
    <lineage>
        <taxon>Bacteria</taxon>
        <taxon>Pseudomonadati</taxon>
        <taxon>Bacteroidota</taxon>
        <taxon>Sphingobacteriia</taxon>
        <taxon>Sphingobacteriales</taxon>
        <taxon>Sphingobacteriaceae</taxon>
        <taxon>Mucilaginibacter</taxon>
    </lineage>
</organism>
<name>A0A1N7AKD9_9SPHI</name>
<dbReference type="AlphaFoldDB" id="A0A1N7AKD9"/>
<proteinExistence type="predicted"/>
<dbReference type="RefSeq" id="WP_076374036.1">
    <property type="nucleotide sequence ID" value="NZ_FTMG01000007.1"/>
</dbReference>
<sequence>MKLKLKTLLVALAGTTLFYTACQKEVKLNPKVVPPPVSKIDTVSLATSQIIRNITQTLSGAYGGVNISKGLILPDLTTIRQSKPLIIGLVNLCSFFPDTIVNYKTVIGDTIKSETTGLFKFYFSCDTVRAPGAKYPDFTDLNGYVAYDSLATTGQTPSALFVHNIKAFYEAKALDKDALLAINGSTNKLISFNNGSIKSFVDTASIKKAQIPSSIHAYYTLNNVNKVTVDLTKNGDITAGAITFAAIGEVNGIKWYYEGVINFLGNHKASVVIKNKTYNVDLLTGKVTTT</sequence>
<dbReference type="Proteomes" id="UP000548326">
    <property type="component" value="Unassembled WGS sequence"/>
</dbReference>
<dbReference type="OrthoDB" id="797125at2"/>
<keyword evidence="1" id="KW-0732">Signal</keyword>
<gene>
    <name evidence="3" type="ORF">HDF22_005954</name>
    <name evidence="2" type="ORF">HDF23_003264</name>
</gene>
<protein>
    <submittedName>
        <fullName evidence="3">Uncharacterized protein</fullName>
    </submittedName>
</protein>